<name>A0A1H7MRJ5_AQUAM</name>
<evidence type="ECO:0000313" key="2">
    <source>
        <dbReference type="Proteomes" id="UP000198521"/>
    </source>
</evidence>
<gene>
    <name evidence="1" type="ORF">SAMN04487910_1831</name>
</gene>
<accession>A0A1H7MRJ5</accession>
<dbReference type="STRING" id="1038014.SAMN04487910_1831"/>
<dbReference type="OrthoDB" id="7554093at2"/>
<dbReference type="Proteomes" id="UP000198521">
    <property type="component" value="Unassembled WGS sequence"/>
</dbReference>
<keyword evidence="2" id="KW-1185">Reference proteome</keyword>
<evidence type="ECO:0000313" key="1">
    <source>
        <dbReference type="EMBL" id="SEL13920.1"/>
    </source>
</evidence>
<dbReference type="EMBL" id="FOAB01000003">
    <property type="protein sequence ID" value="SEL13920.1"/>
    <property type="molecule type" value="Genomic_DNA"/>
</dbReference>
<dbReference type="RefSeq" id="WP_091407672.1">
    <property type="nucleotide sequence ID" value="NZ_FOAB01000003.1"/>
</dbReference>
<protein>
    <submittedName>
        <fullName evidence="1">Uncharacterized protein</fullName>
    </submittedName>
</protein>
<dbReference type="PROSITE" id="PS51257">
    <property type="entry name" value="PROKAR_LIPOPROTEIN"/>
    <property type="match status" value="1"/>
</dbReference>
<sequence length="179" mass="20604">MVRNITMLFIVVLWSSCNIGKQHENPVNEVKGWQEIYRNDSEGNPLFGDINDLKKAVRQGCEIRVGWGIYNEYKKDGLKQVITVEHTAEAQFLTISKGHVFAQLSKIMGQAPSRELPHLNLIKTHSWYSILGTTGEMTQVYLDNKDVNQSDEFSDNVKMIWYVNVNDCDYSKNDDQPLY</sequence>
<proteinExistence type="predicted"/>
<organism evidence="1 2">
    <name type="scientific">Aquimarina amphilecti</name>
    <dbReference type="NCBI Taxonomy" id="1038014"/>
    <lineage>
        <taxon>Bacteria</taxon>
        <taxon>Pseudomonadati</taxon>
        <taxon>Bacteroidota</taxon>
        <taxon>Flavobacteriia</taxon>
        <taxon>Flavobacteriales</taxon>
        <taxon>Flavobacteriaceae</taxon>
        <taxon>Aquimarina</taxon>
    </lineage>
</organism>
<dbReference type="AlphaFoldDB" id="A0A1H7MRJ5"/>
<reference evidence="2" key="1">
    <citation type="submission" date="2016-10" db="EMBL/GenBank/DDBJ databases">
        <authorList>
            <person name="Varghese N."/>
            <person name="Submissions S."/>
        </authorList>
    </citation>
    <scope>NUCLEOTIDE SEQUENCE [LARGE SCALE GENOMIC DNA]</scope>
    <source>
        <strain evidence="2">DSM 25232 / NCIMB 14723 / 92V</strain>
    </source>
</reference>